<protein>
    <submittedName>
        <fullName evidence="1">Uncharacterized protein (DUF885 family)</fullName>
    </submittedName>
</protein>
<accession>A0ABU1MI06</accession>
<comment type="caution">
    <text evidence="1">The sequence shown here is derived from an EMBL/GenBank/DDBJ whole genome shotgun (WGS) entry which is preliminary data.</text>
</comment>
<keyword evidence="2" id="KW-1185">Reference proteome</keyword>
<evidence type="ECO:0000313" key="2">
    <source>
        <dbReference type="Proteomes" id="UP001184150"/>
    </source>
</evidence>
<sequence>MMHGLERRAFLSLAGGTMAGGLLAGMPGLAFAQDTGDAAFVSLLDRIFWSSLLIEPERATGLGLDTGVRAMLRHRLDSAGQGGREASLAFYRDARAAVAGFDPAGLSAANKRNRAIVLHRLGDQLSGAAFDIDDPQTPFTIDQQRGAYFSVPDFLDNQHPIEKLDDAEAYLDRLAAFPVVLDDQTAEVARQAGLGRIPPAWAIDLALGQMGKLRGVPAGESGLVTSLVRRAREKGLAGDWQGRATAIVKEKVYPALDRQIALHRRLRGKSAPGDGVWRLKRGDDIYAAALASATTTTLSPEQVHKMGLEQVADITGQLDTVLKAAGHTTGTVGERLSALNRASDQLYPDTAQGRIDLIAGLNKSVAAMREKLPRAFADIPNDPLVIRAVPTDIQDGAPNGYYNSAPLDGSRPAIYWINLKSVNDWPKYTLPSLTYHEGIPGHHLQGGYAQGGGELPWILRDYFISAYGEGWALYAEQLGDELGGYNGIERAGYLQSFLFRAVRLVVDTGIHHYRWSREKATAYMVEKTGFTQARSQREIERYCTMIGQACSYKIGHTAWVANRKKAQAALGDKFSLPWFHAVLKEGSMPLSMLEARIDERIAERLRSA</sequence>
<reference evidence="1 2" key="1">
    <citation type="submission" date="2023-07" db="EMBL/GenBank/DDBJ databases">
        <title>Sorghum-associated microbial communities from plants grown in Nebraska, USA.</title>
        <authorList>
            <person name="Schachtman D."/>
        </authorList>
    </citation>
    <scope>NUCLEOTIDE SEQUENCE [LARGE SCALE GENOMIC DNA]</scope>
    <source>
        <strain evidence="1 2">DS1027</strain>
    </source>
</reference>
<evidence type="ECO:0000313" key="1">
    <source>
        <dbReference type="EMBL" id="MDR6509542.1"/>
    </source>
</evidence>
<dbReference type="PANTHER" id="PTHR33361">
    <property type="entry name" value="GLR0591 PROTEIN"/>
    <property type="match status" value="1"/>
</dbReference>
<gene>
    <name evidence="1" type="ORF">J2792_000382</name>
</gene>
<organism evidence="1 2">
    <name type="scientific">Novosphingobium capsulatum</name>
    <dbReference type="NCBI Taxonomy" id="13688"/>
    <lineage>
        <taxon>Bacteria</taxon>
        <taxon>Pseudomonadati</taxon>
        <taxon>Pseudomonadota</taxon>
        <taxon>Alphaproteobacteria</taxon>
        <taxon>Sphingomonadales</taxon>
        <taxon>Sphingomonadaceae</taxon>
        <taxon>Novosphingobium</taxon>
    </lineage>
</organism>
<dbReference type="InterPro" id="IPR006311">
    <property type="entry name" value="TAT_signal"/>
</dbReference>
<dbReference type="PANTHER" id="PTHR33361:SF2">
    <property type="entry name" value="DUF885 DOMAIN-CONTAINING PROTEIN"/>
    <property type="match status" value="1"/>
</dbReference>
<dbReference type="PROSITE" id="PS51318">
    <property type="entry name" value="TAT"/>
    <property type="match status" value="1"/>
</dbReference>
<dbReference type="EMBL" id="JAVDRD010000001">
    <property type="protein sequence ID" value="MDR6509542.1"/>
    <property type="molecule type" value="Genomic_DNA"/>
</dbReference>
<proteinExistence type="predicted"/>
<dbReference type="Proteomes" id="UP001184150">
    <property type="component" value="Unassembled WGS sequence"/>
</dbReference>
<dbReference type="RefSeq" id="WP_309804238.1">
    <property type="nucleotide sequence ID" value="NZ_JAVDRD010000001.1"/>
</dbReference>
<dbReference type="InterPro" id="IPR010281">
    <property type="entry name" value="DUF885"/>
</dbReference>
<dbReference type="Pfam" id="PF05960">
    <property type="entry name" value="DUF885"/>
    <property type="match status" value="1"/>
</dbReference>
<name>A0ABU1MI06_9SPHN</name>